<dbReference type="PANTHER" id="PTHR11851:SF49">
    <property type="entry name" value="MITOCHONDRIAL-PROCESSING PEPTIDASE SUBUNIT ALPHA"/>
    <property type="match status" value="1"/>
</dbReference>
<evidence type="ECO:0000313" key="5">
    <source>
        <dbReference type="EMBL" id="OGG23891.1"/>
    </source>
</evidence>
<accession>A0A1F6AGT6</accession>
<dbReference type="EMBL" id="MFJV01000001">
    <property type="protein sequence ID" value="OGG23891.1"/>
    <property type="molecule type" value="Genomic_DNA"/>
</dbReference>
<organism evidence="5 6">
    <name type="scientific">Candidatus Gottesmanbacteria bacterium RIFCSPLOWO2_01_FULL_43_11b</name>
    <dbReference type="NCBI Taxonomy" id="1798392"/>
    <lineage>
        <taxon>Bacteria</taxon>
        <taxon>Candidatus Gottesmaniibacteriota</taxon>
    </lineage>
</organism>
<dbReference type="PANTHER" id="PTHR11851">
    <property type="entry name" value="METALLOPROTEASE"/>
    <property type="match status" value="1"/>
</dbReference>
<comment type="similarity">
    <text evidence="1 2">Belongs to the peptidase M16 family.</text>
</comment>
<dbReference type="Proteomes" id="UP000178759">
    <property type="component" value="Unassembled WGS sequence"/>
</dbReference>
<dbReference type="GO" id="GO:0004222">
    <property type="term" value="F:metalloendopeptidase activity"/>
    <property type="evidence" value="ECO:0007669"/>
    <property type="project" value="InterPro"/>
</dbReference>
<reference evidence="5 6" key="1">
    <citation type="journal article" date="2016" name="Nat. Commun.">
        <title>Thousands of microbial genomes shed light on interconnected biogeochemical processes in an aquifer system.</title>
        <authorList>
            <person name="Anantharaman K."/>
            <person name="Brown C.T."/>
            <person name="Hug L.A."/>
            <person name="Sharon I."/>
            <person name="Castelle C.J."/>
            <person name="Probst A.J."/>
            <person name="Thomas B.C."/>
            <person name="Singh A."/>
            <person name="Wilkins M.J."/>
            <person name="Karaoz U."/>
            <person name="Brodie E.L."/>
            <person name="Williams K.H."/>
            <person name="Hubbard S.S."/>
            <person name="Banfield J.F."/>
        </authorList>
    </citation>
    <scope>NUCLEOTIDE SEQUENCE [LARGE SCALE GENOMIC DNA]</scope>
</reference>
<proteinExistence type="inferred from homology"/>
<dbReference type="AlphaFoldDB" id="A0A1F6AGT6"/>
<dbReference type="SUPFAM" id="SSF63411">
    <property type="entry name" value="LuxS/MPP-like metallohydrolase"/>
    <property type="match status" value="2"/>
</dbReference>
<evidence type="ECO:0008006" key="7">
    <source>
        <dbReference type="Google" id="ProtNLM"/>
    </source>
</evidence>
<dbReference type="PROSITE" id="PS00143">
    <property type="entry name" value="INSULINASE"/>
    <property type="match status" value="1"/>
</dbReference>
<evidence type="ECO:0000256" key="1">
    <source>
        <dbReference type="ARBA" id="ARBA00007261"/>
    </source>
</evidence>
<dbReference type="GO" id="GO:0006508">
    <property type="term" value="P:proteolysis"/>
    <property type="evidence" value="ECO:0007669"/>
    <property type="project" value="InterPro"/>
</dbReference>
<protein>
    <recommendedName>
        <fullName evidence="7">Peptidase M16</fullName>
    </recommendedName>
</protein>
<dbReference type="Pfam" id="PF05193">
    <property type="entry name" value="Peptidase_M16_C"/>
    <property type="match status" value="1"/>
</dbReference>
<dbReference type="InterPro" id="IPR001431">
    <property type="entry name" value="Pept_M16_Zn_BS"/>
</dbReference>
<dbReference type="InterPro" id="IPR050361">
    <property type="entry name" value="MPP/UQCRC_Complex"/>
</dbReference>
<dbReference type="InterPro" id="IPR007863">
    <property type="entry name" value="Peptidase_M16_C"/>
</dbReference>
<gene>
    <name evidence="5" type="ORF">A3A79_01685</name>
</gene>
<dbReference type="InterPro" id="IPR011765">
    <property type="entry name" value="Pept_M16_N"/>
</dbReference>
<feature type="domain" description="Peptidase M16 N-terminal" evidence="3">
    <location>
        <begin position="8"/>
        <end position="142"/>
    </location>
</feature>
<evidence type="ECO:0000259" key="3">
    <source>
        <dbReference type="Pfam" id="PF00675"/>
    </source>
</evidence>
<evidence type="ECO:0000313" key="6">
    <source>
        <dbReference type="Proteomes" id="UP000178759"/>
    </source>
</evidence>
<name>A0A1F6AGT6_9BACT</name>
<dbReference type="Pfam" id="PF00675">
    <property type="entry name" value="Peptidase_M16"/>
    <property type="match status" value="1"/>
</dbReference>
<feature type="domain" description="Peptidase M16 C-terminal" evidence="4">
    <location>
        <begin position="151"/>
        <end position="327"/>
    </location>
</feature>
<sequence length="406" mass="46871">MHGVNSIATSVMVGVGSRYETPQINGISHFLEHMVFKGTKKYPTTDDVNIIEKVGGLQNAYTDIDVTNYHNKALSTDWELALEVNKELALSPLLLQEHVDKERDVIIEEMKRYEDEPAAKVEEAYHMMLYPSTTLGMRIIGTERSLRSVASKELKLYHERQYSPERMVVVLAGVVSRQSSAIRQKTEEWFGNIKPRKTTSIEKVSLKQEKPRLEVVTKPDAQQAHLVIGLRTFERRSEDRFAWNLFNLIMGVSFTSRLFREIREKRGLCYHIRSSSGNFEEVGSWDIYAGVATEKVTLATQAILGELGKAKENGITQEELQIARKRLKTLLAFKSEDPEFFTEWYGRQEVYNQDILTVDDYIKKIESVTKNDINHLIRKYFKTETLNMALVWNRKKDDTLEKLLKI</sequence>
<comment type="caution">
    <text evidence="5">The sequence shown here is derived from an EMBL/GenBank/DDBJ whole genome shotgun (WGS) entry which is preliminary data.</text>
</comment>
<evidence type="ECO:0000256" key="2">
    <source>
        <dbReference type="RuleBase" id="RU004447"/>
    </source>
</evidence>
<dbReference type="InterPro" id="IPR011249">
    <property type="entry name" value="Metalloenz_LuxS/M16"/>
</dbReference>
<evidence type="ECO:0000259" key="4">
    <source>
        <dbReference type="Pfam" id="PF05193"/>
    </source>
</evidence>
<dbReference type="STRING" id="1798392.A3A79_01685"/>
<dbReference type="GO" id="GO:0046872">
    <property type="term" value="F:metal ion binding"/>
    <property type="evidence" value="ECO:0007669"/>
    <property type="project" value="InterPro"/>
</dbReference>
<dbReference type="Gene3D" id="3.30.830.10">
    <property type="entry name" value="Metalloenzyme, LuxS/M16 peptidase-like"/>
    <property type="match status" value="2"/>
</dbReference>